<feature type="region of interest" description="Disordered" evidence="1">
    <location>
        <begin position="54"/>
        <end position="77"/>
    </location>
</feature>
<dbReference type="AlphaFoldDB" id="C5YW45"/>
<dbReference type="InterPro" id="IPR036047">
    <property type="entry name" value="F-box-like_dom_sf"/>
</dbReference>
<evidence type="ECO:0008006" key="7">
    <source>
        <dbReference type="Google" id="ProtNLM"/>
    </source>
</evidence>
<evidence type="ECO:0000313" key="6">
    <source>
        <dbReference type="Proteomes" id="UP000000768"/>
    </source>
</evidence>
<dbReference type="KEGG" id="sbi:8083801"/>
<dbReference type="HOGENOM" id="CLU_023151_4_0_1"/>
<dbReference type="InParanoid" id="C5YW45"/>
<dbReference type="OrthoDB" id="612216at2759"/>
<evidence type="ECO:0000259" key="3">
    <source>
        <dbReference type="Pfam" id="PF08387"/>
    </source>
</evidence>
<dbReference type="Pfam" id="PF24758">
    <property type="entry name" value="LRR_At5g56370"/>
    <property type="match status" value="1"/>
</dbReference>
<dbReference type="PANTHER" id="PTHR32141:SF156">
    <property type="entry name" value="F-BOX DOMAIN-CONTAINING PROTEIN"/>
    <property type="match status" value="1"/>
</dbReference>
<dbReference type="InterPro" id="IPR055411">
    <property type="entry name" value="LRR_FXL15/At3g58940/PEG3-like"/>
</dbReference>
<accession>C5YW45</accession>
<reference evidence="5 6" key="1">
    <citation type="journal article" date="2009" name="Nature">
        <title>The Sorghum bicolor genome and the diversification of grasses.</title>
        <authorList>
            <person name="Paterson A.H."/>
            <person name="Bowers J.E."/>
            <person name="Bruggmann R."/>
            <person name="Dubchak I."/>
            <person name="Grimwood J."/>
            <person name="Gundlach H."/>
            <person name="Haberer G."/>
            <person name="Hellsten U."/>
            <person name="Mitros T."/>
            <person name="Poliakov A."/>
            <person name="Schmutz J."/>
            <person name="Spannagl M."/>
            <person name="Tang H."/>
            <person name="Wang X."/>
            <person name="Wicker T."/>
            <person name="Bharti A.K."/>
            <person name="Chapman J."/>
            <person name="Feltus F.A."/>
            <person name="Gowik U."/>
            <person name="Grigoriev I.V."/>
            <person name="Lyons E."/>
            <person name="Maher C.A."/>
            <person name="Martis M."/>
            <person name="Narechania A."/>
            <person name="Otillar R.P."/>
            <person name="Penning B.W."/>
            <person name="Salamov A.A."/>
            <person name="Wang Y."/>
            <person name="Zhang L."/>
            <person name="Carpita N.C."/>
            <person name="Freeling M."/>
            <person name="Gingle A.R."/>
            <person name="Hash C.T."/>
            <person name="Keller B."/>
            <person name="Klein P."/>
            <person name="Kresovich S."/>
            <person name="McCann M.C."/>
            <person name="Ming R."/>
            <person name="Peterson D.G."/>
            <person name="Mehboob-ur-Rahman"/>
            <person name="Ware D."/>
            <person name="Westhoff P."/>
            <person name="Mayer K.F."/>
            <person name="Messing J."/>
            <person name="Rokhsar D.S."/>
        </authorList>
    </citation>
    <scope>NUCLEOTIDE SEQUENCE [LARGE SCALE GENOMIC DNA]</scope>
    <source>
        <strain evidence="6">cv. BTx623</strain>
    </source>
</reference>
<dbReference type="OMA" id="GPCECLE"/>
<dbReference type="Proteomes" id="UP000000768">
    <property type="component" value="Chromosome 9"/>
</dbReference>
<dbReference type="SUPFAM" id="SSF52047">
    <property type="entry name" value="RNI-like"/>
    <property type="match status" value="1"/>
</dbReference>
<organism evidence="5 6">
    <name type="scientific">Sorghum bicolor</name>
    <name type="common">Sorghum</name>
    <name type="synonym">Sorghum vulgare</name>
    <dbReference type="NCBI Taxonomy" id="4558"/>
    <lineage>
        <taxon>Eukaryota</taxon>
        <taxon>Viridiplantae</taxon>
        <taxon>Streptophyta</taxon>
        <taxon>Embryophyta</taxon>
        <taxon>Tracheophyta</taxon>
        <taxon>Spermatophyta</taxon>
        <taxon>Magnoliopsida</taxon>
        <taxon>Liliopsida</taxon>
        <taxon>Poales</taxon>
        <taxon>Poaceae</taxon>
        <taxon>PACMAD clade</taxon>
        <taxon>Panicoideae</taxon>
        <taxon>Andropogonodae</taxon>
        <taxon>Andropogoneae</taxon>
        <taxon>Sorghinae</taxon>
        <taxon>Sorghum</taxon>
    </lineage>
</organism>
<dbReference type="Gene3D" id="3.80.10.10">
    <property type="entry name" value="Ribonuclease Inhibitor"/>
    <property type="match status" value="1"/>
</dbReference>
<dbReference type="Pfam" id="PF00646">
    <property type="entry name" value="F-box"/>
    <property type="match status" value="1"/>
</dbReference>
<dbReference type="InterPro" id="IPR032675">
    <property type="entry name" value="LRR_dom_sf"/>
</dbReference>
<dbReference type="InterPro" id="IPR055302">
    <property type="entry name" value="F-box_dom-containing"/>
</dbReference>
<dbReference type="SUPFAM" id="SSF81383">
    <property type="entry name" value="F-box domain"/>
    <property type="match status" value="1"/>
</dbReference>
<feature type="domain" description="F-box/LRR-repeat protein 15/At3g58940/PEG3-like LRR" evidence="4">
    <location>
        <begin position="183"/>
        <end position="402"/>
    </location>
</feature>
<dbReference type="Pfam" id="PF08387">
    <property type="entry name" value="FBD"/>
    <property type="match status" value="1"/>
</dbReference>
<evidence type="ECO:0000313" key="5">
    <source>
        <dbReference type="EMBL" id="EES18734.1"/>
    </source>
</evidence>
<feature type="domain" description="FBD" evidence="3">
    <location>
        <begin position="424"/>
        <end position="467"/>
    </location>
</feature>
<dbReference type="InterPro" id="IPR001810">
    <property type="entry name" value="F-box_dom"/>
</dbReference>
<dbReference type="FunCoup" id="C5YW45">
    <property type="interactions" value="4"/>
</dbReference>
<dbReference type="EMBL" id="CM000768">
    <property type="protein sequence ID" value="EES18734.1"/>
    <property type="molecule type" value="Genomic_DNA"/>
</dbReference>
<dbReference type="InterPro" id="IPR006566">
    <property type="entry name" value="FBD"/>
</dbReference>
<dbReference type="PANTHER" id="PTHR32141">
    <property type="match status" value="1"/>
</dbReference>
<name>C5YW45_SORBI</name>
<feature type="domain" description="F-box" evidence="2">
    <location>
        <begin position="93"/>
        <end position="129"/>
    </location>
</feature>
<dbReference type="eggNOG" id="ENOG502SYQR">
    <property type="taxonomic scope" value="Eukaryota"/>
</dbReference>
<protein>
    <recommendedName>
        <fullName evidence="7">F-box domain-containing protein</fullName>
    </recommendedName>
</protein>
<evidence type="ECO:0000259" key="4">
    <source>
        <dbReference type="Pfam" id="PF24758"/>
    </source>
</evidence>
<keyword evidence="6" id="KW-1185">Reference proteome</keyword>
<dbReference type="Gramene" id="EES18734">
    <property type="protein sequence ID" value="EES18734"/>
    <property type="gene ID" value="SORBI_3009G243000"/>
</dbReference>
<evidence type="ECO:0000259" key="2">
    <source>
        <dbReference type="Pfam" id="PF00646"/>
    </source>
</evidence>
<feature type="compositionally biased region" description="Polar residues" evidence="1">
    <location>
        <begin position="63"/>
        <end position="72"/>
    </location>
</feature>
<reference evidence="6" key="2">
    <citation type="journal article" date="2018" name="Plant J.">
        <title>The Sorghum bicolor reference genome: improved assembly, gene annotations, a transcriptome atlas, and signatures of genome organization.</title>
        <authorList>
            <person name="McCormick R.F."/>
            <person name="Truong S.K."/>
            <person name="Sreedasyam A."/>
            <person name="Jenkins J."/>
            <person name="Shu S."/>
            <person name="Sims D."/>
            <person name="Kennedy M."/>
            <person name="Amirebrahimi M."/>
            <person name="Weers B.D."/>
            <person name="McKinley B."/>
            <person name="Mattison A."/>
            <person name="Morishige D.T."/>
            <person name="Grimwood J."/>
            <person name="Schmutz J."/>
            <person name="Mullet J.E."/>
        </authorList>
    </citation>
    <scope>NUCLEOTIDE SEQUENCE [LARGE SCALE GENOMIC DNA]</scope>
    <source>
        <strain evidence="6">cv. BTx623</strain>
    </source>
</reference>
<sequence>MDSDSEEGDFSTYAQVERAFNSMEGPSAQERIDCIVPFLVSLLPAPYVPALEVEPDSDDDRFSLTSSDSESGASDDHDALAFAAVPGDGEDRISRLPDTLLADIIHRLPTKDAGRTATLSTHWRRMWAGTPLLVDDAHLLGAGGTNDVPVVRALARCVAAHPGPVRGARVTRVSFHAHEYALRRLVADLADKDVRDLILVNRPWPLDMPLPDDILRCASLERLYLGVWKFPKTTAAHPPVFPDLRELGLFHSLVRNEELDSLLAHCPKLEVLSLVMSYHEPLRLHLTSNSLKIAVEWMSSFDEVVVEDAPSLERLLFQSILGRKPVKIFRAPRLEVLGVLDLDLHKLEIGGTVIKAGLKVSASNMVPSLKILAVKVQFECNREAKMLSTLLKCFPCLETLHIMPTPSETPDSIHEHDLRFWEHLGPCECLESHLKTVMLHGSLVEGHGAGFVRYVMREGKTLKTIAIVCSDEEASGCRESAVGRSGEITLCIATPRWCFQAAIDLSLDDPFGSVRPQA</sequence>
<gene>
    <name evidence="5" type="ORF">SORBI_3009G243000</name>
</gene>
<evidence type="ECO:0000256" key="1">
    <source>
        <dbReference type="SAM" id="MobiDB-lite"/>
    </source>
</evidence>
<proteinExistence type="predicted"/>